<name>A0A1H3ZYS1_9GAMM</name>
<dbReference type="STRING" id="1122198.SAMN02745729_102213"/>
<dbReference type="EMBL" id="FNRJ01000002">
    <property type="protein sequence ID" value="SEA28787.1"/>
    <property type="molecule type" value="Genomic_DNA"/>
</dbReference>
<evidence type="ECO:0000313" key="1">
    <source>
        <dbReference type="EMBL" id="SEA28787.1"/>
    </source>
</evidence>
<dbReference type="Proteomes" id="UP000242469">
    <property type="component" value="Unassembled WGS sequence"/>
</dbReference>
<protein>
    <submittedName>
        <fullName evidence="1">Uncharacterized protein</fullName>
    </submittedName>
</protein>
<dbReference type="RefSeq" id="WP_091823501.1">
    <property type="nucleotide sequence ID" value="NZ_FNRJ01000002.1"/>
</dbReference>
<accession>A0A1H3ZYS1</accession>
<reference evidence="2" key="1">
    <citation type="submission" date="2016-10" db="EMBL/GenBank/DDBJ databases">
        <authorList>
            <person name="Varghese N."/>
            <person name="Submissions S."/>
        </authorList>
    </citation>
    <scope>NUCLEOTIDE SEQUENCE [LARGE SCALE GENOMIC DNA]</scope>
    <source>
        <strain evidence="2">DSM 11526</strain>
    </source>
</reference>
<keyword evidence="2" id="KW-1185">Reference proteome</keyword>
<proteinExistence type="predicted"/>
<dbReference type="AlphaFoldDB" id="A0A1H3ZYS1"/>
<evidence type="ECO:0000313" key="2">
    <source>
        <dbReference type="Proteomes" id="UP000242469"/>
    </source>
</evidence>
<gene>
    <name evidence="1" type="ORF">SAMN02745729_102213</name>
</gene>
<organism evidence="1 2">
    <name type="scientific">Marinobacterium iners DSM 11526</name>
    <dbReference type="NCBI Taxonomy" id="1122198"/>
    <lineage>
        <taxon>Bacteria</taxon>
        <taxon>Pseudomonadati</taxon>
        <taxon>Pseudomonadota</taxon>
        <taxon>Gammaproteobacteria</taxon>
        <taxon>Oceanospirillales</taxon>
        <taxon>Oceanospirillaceae</taxon>
        <taxon>Marinobacterium</taxon>
    </lineage>
</organism>
<sequence length="140" mass="15541">MNTNTADTFDPAAMRMTRAAAASKGLLPPKEQAAYDNLKKAEAHNAPIRARMKLANLKAQICAEYLPQLVIKLCQKTSDEDQIKIGIDQVWGQLDDLLDNLFERESEALDQLESQLLPDQYPGGRSSFVDLISRKGPGLR</sequence>